<dbReference type="InterPro" id="IPR003593">
    <property type="entry name" value="AAA+_ATPase"/>
</dbReference>
<dbReference type="InterPro" id="IPR003439">
    <property type="entry name" value="ABC_transporter-like_ATP-bd"/>
</dbReference>
<dbReference type="SUPFAM" id="SSF52540">
    <property type="entry name" value="P-loop containing nucleoside triphosphate hydrolases"/>
    <property type="match status" value="1"/>
</dbReference>
<dbReference type="PANTHER" id="PTHR43790">
    <property type="entry name" value="CARBOHYDRATE TRANSPORT ATP-BINDING PROTEIN MG119-RELATED"/>
    <property type="match status" value="1"/>
</dbReference>
<gene>
    <name evidence="4" type="ORF">BHQ18_00190</name>
</gene>
<dbReference type="OrthoDB" id="7875923at2"/>
<evidence type="ECO:0000256" key="1">
    <source>
        <dbReference type="ARBA" id="ARBA00022741"/>
    </source>
</evidence>
<reference evidence="5" key="1">
    <citation type="submission" date="2016-09" db="EMBL/GenBank/DDBJ databases">
        <authorList>
            <person name="Greninger A.L."/>
            <person name="Jerome K.R."/>
            <person name="Mcnair B."/>
            <person name="Wallis C."/>
            <person name="Fang F."/>
        </authorList>
    </citation>
    <scope>NUCLEOTIDE SEQUENCE [LARGE SCALE GENOMIC DNA]</scope>
    <source>
        <strain evidence="5">M6</strain>
    </source>
</reference>
<evidence type="ECO:0000313" key="5">
    <source>
        <dbReference type="Proteomes" id="UP000094053"/>
    </source>
</evidence>
<dbReference type="InterPro" id="IPR050107">
    <property type="entry name" value="ABC_carbohydrate_import_ATPase"/>
</dbReference>
<sequence length="254" mass="27198">MTALLEARGLSRSFGHVRALDGADFDVDAGEIVGLIGDNGAGKSTLIKALSGNLDLDDGEIYFEGRRVRMSGPRQAEDLGIEVVYQDLALAPHLNPVQNVFLGREIARKGILGRLGFMDEKEMRRRAAESFADLGATVRSLNSAVGSMSGGQRQGIAIARAMAWANKVLILDEPTAALGVVQTANVLESMKRVRDKGIAVVFISHSMPHVLEVCDRIQVLRLGRRVATYTGAQTTVEELVGAMTGALDKREGAA</sequence>
<dbReference type="STRING" id="1776.BHQ18_00190"/>
<dbReference type="InterPro" id="IPR027417">
    <property type="entry name" value="P-loop_NTPase"/>
</dbReference>
<organism evidence="4 5">
    <name type="scientific">Mycolicibacterium flavescens</name>
    <name type="common">Mycobacterium flavescens</name>
    <dbReference type="NCBI Taxonomy" id="1776"/>
    <lineage>
        <taxon>Bacteria</taxon>
        <taxon>Bacillati</taxon>
        <taxon>Actinomycetota</taxon>
        <taxon>Actinomycetes</taxon>
        <taxon>Mycobacteriales</taxon>
        <taxon>Mycobacteriaceae</taxon>
        <taxon>Mycolicibacterium</taxon>
    </lineage>
</organism>
<evidence type="ECO:0000313" key="4">
    <source>
        <dbReference type="EMBL" id="ODQ92204.1"/>
    </source>
</evidence>
<dbReference type="PROSITE" id="PS50893">
    <property type="entry name" value="ABC_TRANSPORTER_2"/>
    <property type="match status" value="1"/>
</dbReference>
<dbReference type="EMBL" id="MIHA01000001">
    <property type="protein sequence ID" value="ODQ92204.1"/>
    <property type="molecule type" value="Genomic_DNA"/>
</dbReference>
<feature type="domain" description="ABC transporter" evidence="3">
    <location>
        <begin position="5"/>
        <end position="247"/>
    </location>
</feature>
<keyword evidence="2 4" id="KW-0067">ATP-binding</keyword>
<dbReference type="Gene3D" id="3.40.50.300">
    <property type="entry name" value="P-loop containing nucleotide triphosphate hydrolases"/>
    <property type="match status" value="1"/>
</dbReference>
<keyword evidence="1" id="KW-0547">Nucleotide-binding</keyword>
<keyword evidence="5" id="KW-1185">Reference proteome</keyword>
<dbReference type="RefSeq" id="WP_069411556.1">
    <property type="nucleotide sequence ID" value="NZ_JACKUL010000020.1"/>
</dbReference>
<dbReference type="Proteomes" id="UP000094053">
    <property type="component" value="Unassembled WGS sequence"/>
</dbReference>
<evidence type="ECO:0000256" key="2">
    <source>
        <dbReference type="ARBA" id="ARBA00022840"/>
    </source>
</evidence>
<accession>A0A1E3RQS3</accession>
<protein>
    <submittedName>
        <fullName evidence="4">Sugar ABC transporter ATP-binding protein</fullName>
    </submittedName>
</protein>
<proteinExistence type="predicted"/>
<evidence type="ECO:0000259" key="3">
    <source>
        <dbReference type="PROSITE" id="PS50893"/>
    </source>
</evidence>
<dbReference type="Pfam" id="PF00005">
    <property type="entry name" value="ABC_tran"/>
    <property type="match status" value="1"/>
</dbReference>
<dbReference type="AlphaFoldDB" id="A0A1E3RQS3"/>
<dbReference type="PANTHER" id="PTHR43790:SF8">
    <property type="entry name" value="SUGAR ABC TRANSPORTER ATP-BINDING PROTEIN"/>
    <property type="match status" value="1"/>
</dbReference>
<name>A0A1E3RQS3_MYCFV</name>
<dbReference type="GO" id="GO:0005524">
    <property type="term" value="F:ATP binding"/>
    <property type="evidence" value="ECO:0007669"/>
    <property type="project" value="UniProtKB-KW"/>
</dbReference>
<comment type="caution">
    <text evidence="4">The sequence shown here is derived from an EMBL/GenBank/DDBJ whole genome shotgun (WGS) entry which is preliminary data.</text>
</comment>
<dbReference type="CDD" id="cd03216">
    <property type="entry name" value="ABC_Carb_Monos_I"/>
    <property type="match status" value="1"/>
</dbReference>
<dbReference type="GO" id="GO:0016887">
    <property type="term" value="F:ATP hydrolysis activity"/>
    <property type="evidence" value="ECO:0007669"/>
    <property type="project" value="InterPro"/>
</dbReference>
<dbReference type="SMART" id="SM00382">
    <property type="entry name" value="AAA"/>
    <property type="match status" value="1"/>
</dbReference>